<dbReference type="InterPro" id="IPR036428">
    <property type="entry name" value="PCD_sf"/>
</dbReference>
<dbReference type="PANTHER" id="PTHR12599">
    <property type="entry name" value="PTERIN-4-ALPHA-CARBINOLAMINE DEHYDRATASE"/>
    <property type="match status" value="1"/>
</dbReference>
<gene>
    <name evidence="6" type="ORF">TL16_g12127</name>
</gene>
<proteinExistence type="inferred from homology"/>
<dbReference type="Pfam" id="PF01329">
    <property type="entry name" value="Pterin_4a"/>
    <property type="match status" value="1"/>
</dbReference>
<dbReference type="Proteomes" id="UP001162640">
    <property type="component" value="Unassembled WGS sequence"/>
</dbReference>
<protein>
    <recommendedName>
        <fullName evidence="3">4a-hydroxytetrahydrobiopterin dehydratase</fullName>
        <ecNumber evidence="3">4.2.1.96</ecNumber>
    </recommendedName>
    <alternativeName>
        <fullName evidence="5">4-alpha-hydroxy-tetrahydropterin dehydratase</fullName>
    </alternativeName>
</protein>
<dbReference type="SUPFAM" id="SSF55248">
    <property type="entry name" value="PCD-like"/>
    <property type="match status" value="1"/>
</dbReference>
<dbReference type="AlphaFoldDB" id="A0A9W7BNI1"/>
<reference evidence="7" key="1">
    <citation type="journal article" date="2023" name="Commun. Biol.">
        <title>Genome analysis of Parmales, the sister group of diatoms, reveals the evolutionary specialization of diatoms from phago-mixotrophs to photoautotrophs.</title>
        <authorList>
            <person name="Ban H."/>
            <person name="Sato S."/>
            <person name="Yoshikawa S."/>
            <person name="Yamada K."/>
            <person name="Nakamura Y."/>
            <person name="Ichinomiya M."/>
            <person name="Sato N."/>
            <person name="Blanc-Mathieu R."/>
            <person name="Endo H."/>
            <person name="Kuwata A."/>
            <person name="Ogata H."/>
        </authorList>
    </citation>
    <scope>NUCLEOTIDE SEQUENCE [LARGE SCALE GENOMIC DNA]</scope>
</reference>
<dbReference type="GO" id="GO:0006729">
    <property type="term" value="P:tetrahydrobiopterin biosynthetic process"/>
    <property type="evidence" value="ECO:0007669"/>
    <property type="project" value="InterPro"/>
</dbReference>
<evidence type="ECO:0000313" key="7">
    <source>
        <dbReference type="Proteomes" id="UP001162640"/>
    </source>
</evidence>
<dbReference type="Gene3D" id="3.30.1360.20">
    <property type="entry name" value="Transcriptional coactivator/pterin dehydratase"/>
    <property type="match status" value="1"/>
</dbReference>
<comment type="catalytic activity">
    <reaction evidence="1">
        <text>(4aS,6R)-4a-hydroxy-L-erythro-5,6,7,8-tetrahydrobiopterin = (6R)-L-erythro-6,7-dihydrobiopterin + H2O</text>
        <dbReference type="Rhea" id="RHEA:11920"/>
        <dbReference type="ChEBI" id="CHEBI:15377"/>
        <dbReference type="ChEBI" id="CHEBI:15642"/>
        <dbReference type="ChEBI" id="CHEBI:43120"/>
        <dbReference type="EC" id="4.2.1.96"/>
    </reaction>
</comment>
<name>A0A9W7BNI1_9STRA</name>
<comment type="caution">
    <text evidence="6">The sequence shown here is derived from an EMBL/GenBank/DDBJ whole genome shotgun (WGS) entry which is preliminary data.</text>
</comment>
<dbReference type="EC" id="4.2.1.96" evidence="3"/>
<evidence type="ECO:0000256" key="2">
    <source>
        <dbReference type="ARBA" id="ARBA00006472"/>
    </source>
</evidence>
<evidence type="ECO:0000256" key="1">
    <source>
        <dbReference type="ARBA" id="ARBA00001554"/>
    </source>
</evidence>
<evidence type="ECO:0000256" key="3">
    <source>
        <dbReference type="ARBA" id="ARBA00013252"/>
    </source>
</evidence>
<dbReference type="GO" id="GO:0008124">
    <property type="term" value="F:4-alpha-hydroxytetrahydrobiopterin dehydratase activity"/>
    <property type="evidence" value="ECO:0007669"/>
    <property type="project" value="UniProtKB-EC"/>
</dbReference>
<evidence type="ECO:0000256" key="5">
    <source>
        <dbReference type="ARBA" id="ARBA00030497"/>
    </source>
</evidence>
<keyword evidence="4" id="KW-0456">Lyase</keyword>
<organism evidence="6 7">
    <name type="scientific">Triparma laevis f. inornata</name>
    <dbReference type="NCBI Taxonomy" id="1714386"/>
    <lineage>
        <taxon>Eukaryota</taxon>
        <taxon>Sar</taxon>
        <taxon>Stramenopiles</taxon>
        <taxon>Ochrophyta</taxon>
        <taxon>Bolidophyceae</taxon>
        <taxon>Parmales</taxon>
        <taxon>Triparmaceae</taxon>
        <taxon>Triparma</taxon>
    </lineage>
</organism>
<dbReference type="CDD" id="cd00488">
    <property type="entry name" value="PCD_DCoH"/>
    <property type="match status" value="1"/>
</dbReference>
<accession>A0A9W7BNI1</accession>
<sequence>MSDSTACPYVPPSKRDSSGNCVPCESLDPSSLMSTPNLEAAVNSECPLWKIKFDSGFNRLSREYTAKNFLTAMKSLNDIGEICESRSHHADLHLTSYRNVEIVVYTHSVKGVTRNDVELCKKLDEEVKVGYSPKWLKEHPEAVGTEAPKAPPKESSA</sequence>
<evidence type="ECO:0000313" key="6">
    <source>
        <dbReference type="EMBL" id="GMH91696.1"/>
    </source>
</evidence>
<comment type="similarity">
    <text evidence="2">Belongs to the pterin-4-alpha-carbinolamine dehydratase family.</text>
</comment>
<evidence type="ECO:0000256" key="4">
    <source>
        <dbReference type="ARBA" id="ARBA00023239"/>
    </source>
</evidence>
<dbReference type="EMBL" id="BLQM01000477">
    <property type="protein sequence ID" value="GMH91696.1"/>
    <property type="molecule type" value="Genomic_DNA"/>
</dbReference>
<dbReference type="PANTHER" id="PTHR12599:SF0">
    <property type="entry name" value="PTERIN-4-ALPHA-CARBINOLAMINE DEHYDRATASE"/>
    <property type="match status" value="1"/>
</dbReference>
<dbReference type="InterPro" id="IPR001533">
    <property type="entry name" value="Pterin_deHydtase"/>
</dbReference>